<dbReference type="EMBL" id="QFQB01000060">
    <property type="protein sequence ID" value="PZQ45163.1"/>
    <property type="molecule type" value="Genomic_DNA"/>
</dbReference>
<evidence type="ECO:0000313" key="1">
    <source>
        <dbReference type="EMBL" id="PZQ45163.1"/>
    </source>
</evidence>
<evidence type="ECO:0008006" key="3">
    <source>
        <dbReference type="Google" id="ProtNLM"/>
    </source>
</evidence>
<dbReference type="Proteomes" id="UP000249417">
    <property type="component" value="Unassembled WGS sequence"/>
</dbReference>
<dbReference type="Pfam" id="PF07030">
    <property type="entry name" value="Phage_Mu_Gp36"/>
    <property type="match status" value="1"/>
</dbReference>
<accession>A0A2W5PRN3</accession>
<gene>
    <name evidence="1" type="ORF">DI551_08220</name>
</gene>
<reference evidence="1 2" key="1">
    <citation type="submission" date="2017-08" db="EMBL/GenBank/DDBJ databases">
        <title>Infants hospitalized years apart are colonized by the same room-sourced microbial strains.</title>
        <authorList>
            <person name="Brooks B."/>
            <person name="Olm M.R."/>
            <person name="Firek B.A."/>
            <person name="Baker R."/>
            <person name="Thomas B.C."/>
            <person name="Morowitz M.J."/>
            <person name="Banfield J.F."/>
        </authorList>
    </citation>
    <scope>NUCLEOTIDE SEQUENCE [LARGE SCALE GENOMIC DNA]</scope>
    <source>
        <strain evidence="1">S2_005_002_R2_29</strain>
    </source>
</reference>
<protein>
    <recommendedName>
        <fullName evidence="3">DUF1320 domain-containing protein</fullName>
    </recommendedName>
</protein>
<name>A0A2W5PRN3_9BACT</name>
<comment type="caution">
    <text evidence="1">The sequence shown here is derived from an EMBL/GenBank/DDBJ whole genome shotgun (WGS) entry which is preliminary data.</text>
</comment>
<proteinExistence type="predicted"/>
<sequence length="140" mass="15793">MSYASKTDMIKRYSEASLIELTDRVQPYLQAINDDVLNAALDDATALINSFVGKLYRLPISAVPSVLVRHTCSIAYYDLHRGRYPDEVRKEYEDTMSYLDKIAKKVVVLDLDGSEPQSALAEARVEGPARIFNRDSLKSF</sequence>
<evidence type="ECO:0000313" key="2">
    <source>
        <dbReference type="Proteomes" id="UP000249417"/>
    </source>
</evidence>
<organism evidence="1 2">
    <name type="scientific">Micavibrio aeruginosavorus</name>
    <dbReference type="NCBI Taxonomy" id="349221"/>
    <lineage>
        <taxon>Bacteria</taxon>
        <taxon>Pseudomonadati</taxon>
        <taxon>Bdellovibrionota</taxon>
        <taxon>Bdellovibrionia</taxon>
        <taxon>Bdellovibrionales</taxon>
        <taxon>Pseudobdellovibrionaceae</taxon>
        <taxon>Micavibrio</taxon>
    </lineage>
</organism>
<dbReference type="AlphaFoldDB" id="A0A2W5PRN3"/>
<dbReference type="InterPro" id="IPR009752">
    <property type="entry name" value="Phage_Mu_GpJ"/>
</dbReference>